<comment type="caution">
    <text evidence="1">The sequence shown here is derived from an EMBL/GenBank/DDBJ whole genome shotgun (WGS) entry which is preliminary data.</text>
</comment>
<keyword evidence="2" id="KW-1185">Reference proteome</keyword>
<reference evidence="2" key="1">
    <citation type="journal article" date="2019" name="Int. J. Syst. Evol. Microbiol.">
        <title>The Global Catalogue of Microorganisms (GCM) 10K type strain sequencing project: providing services to taxonomists for standard genome sequencing and annotation.</title>
        <authorList>
            <consortium name="The Broad Institute Genomics Platform"/>
            <consortium name="The Broad Institute Genome Sequencing Center for Infectious Disease"/>
            <person name="Wu L."/>
            <person name="Ma J."/>
        </authorList>
    </citation>
    <scope>NUCLEOTIDE SEQUENCE [LARGE SCALE GENOMIC DNA]</scope>
    <source>
        <strain evidence="2">JCM 4866</strain>
    </source>
</reference>
<evidence type="ECO:0000313" key="2">
    <source>
        <dbReference type="Proteomes" id="UP000617743"/>
    </source>
</evidence>
<dbReference type="Proteomes" id="UP000617743">
    <property type="component" value="Unassembled WGS sequence"/>
</dbReference>
<organism evidence="1 2">
    <name type="scientific">Streptomyces lomondensis</name>
    <dbReference type="NCBI Taxonomy" id="68229"/>
    <lineage>
        <taxon>Bacteria</taxon>
        <taxon>Bacillati</taxon>
        <taxon>Actinomycetota</taxon>
        <taxon>Actinomycetes</taxon>
        <taxon>Kitasatosporales</taxon>
        <taxon>Streptomycetaceae</taxon>
        <taxon>Streptomyces</taxon>
    </lineage>
</organism>
<name>A0ABQ2XFP5_9ACTN</name>
<accession>A0ABQ2XFP5</accession>
<dbReference type="RefSeq" id="WP_190052672.1">
    <property type="nucleotide sequence ID" value="NZ_BMWC01000008.1"/>
</dbReference>
<dbReference type="EMBL" id="BMWC01000008">
    <property type="protein sequence ID" value="GGX15249.1"/>
    <property type="molecule type" value="Genomic_DNA"/>
</dbReference>
<evidence type="ECO:0000313" key="1">
    <source>
        <dbReference type="EMBL" id="GGX15249.1"/>
    </source>
</evidence>
<protein>
    <submittedName>
        <fullName evidence="1">Uncharacterized protein</fullName>
    </submittedName>
</protein>
<proteinExistence type="predicted"/>
<sequence length="301" mass="32881">MSRFDRQRFSLLEWVEQKVVETHSDVLDVESWAFHNGVSALQLRSIIGSLFDSGLLSDPGIDQGRSVALAPAGVSELQAIREKRANRRERAAFVRNEILRWLYDHEEENVRSLAEMIQDPDVHFYGDPLTTEEVGKAFRYLSEQHMVKGRSAWGGDVLVPTLLARGIECVESGRTVSDFIKPQANVGNVYNTYLPNAQGVIIGEQENVTQNNSAGIDPTAFVQLAGYVGQVSSTLNLAEPQRVELERVAQELHGEATSGAPDQGRLRALTDRILEGLSGAAGTIAGQIAIQMGQGALNSLG</sequence>
<gene>
    <name evidence="1" type="ORF">GCM10010383_51520</name>
</gene>